<reference evidence="1 2" key="1">
    <citation type="journal article" date="2019" name="Sci. Rep.">
        <title>Orb-weaving spider Araneus ventricosus genome elucidates the spidroin gene catalogue.</title>
        <authorList>
            <person name="Kono N."/>
            <person name="Nakamura H."/>
            <person name="Ohtoshi R."/>
            <person name="Moran D.A.P."/>
            <person name="Shinohara A."/>
            <person name="Yoshida Y."/>
            <person name="Fujiwara M."/>
            <person name="Mori M."/>
            <person name="Tomita M."/>
            <person name="Arakawa K."/>
        </authorList>
    </citation>
    <scope>NUCLEOTIDE SEQUENCE [LARGE SCALE GENOMIC DNA]</scope>
</reference>
<sequence length="165" mass="18979">MYPRQQQALELQSYSEYLEDKIWYVGHLLGCLHPVPPVTDVFFTCVLESTKYIRSFTHLPKTTKTQLLPRRKEILLTRLRTLSLPTKSILFKVGLESSPLCRQCGIVDSNDHLLLTCIVFEQLRNNLRASLGIGALHYNWICTISTFNRRACSAVLHFLQSTNLL</sequence>
<accession>A0A4Y2F2Y9</accession>
<protein>
    <recommendedName>
        <fullName evidence="3">Reverse transcriptase zinc-binding domain-containing protein</fullName>
    </recommendedName>
</protein>
<dbReference type="AlphaFoldDB" id="A0A4Y2F2Y9"/>
<evidence type="ECO:0000313" key="1">
    <source>
        <dbReference type="EMBL" id="GBM34445.1"/>
    </source>
</evidence>
<keyword evidence="2" id="KW-1185">Reference proteome</keyword>
<gene>
    <name evidence="1" type="ORF">AVEN_226856_1</name>
</gene>
<proteinExistence type="predicted"/>
<dbReference type="EMBL" id="BGPR01000760">
    <property type="protein sequence ID" value="GBM34445.1"/>
    <property type="molecule type" value="Genomic_DNA"/>
</dbReference>
<evidence type="ECO:0008006" key="3">
    <source>
        <dbReference type="Google" id="ProtNLM"/>
    </source>
</evidence>
<dbReference type="OrthoDB" id="6514649at2759"/>
<comment type="caution">
    <text evidence="1">The sequence shown here is derived from an EMBL/GenBank/DDBJ whole genome shotgun (WGS) entry which is preliminary data.</text>
</comment>
<name>A0A4Y2F2Y9_ARAVE</name>
<organism evidence="1 2">
    <name type="scientific">Araneus ventricosus</name>
    <name type="common">Orbweaver spider</name>
    <name type="synonym">Epeira ventricosa</name>
    <dbReference type="NCBI Taxonomy" id="182803"/>
    <lineage>
        <taxon>Eukaryota</taxon>
        <taxon>Metazoa</taxon>
        <taxon>Ecdysozoa</taxon>
        <taxon>Arthropoda</taxon>
        <taxon>Chelicerata</taxon>
        <taxon>Arachnida</taxon>
        <taxon>Araneae</taxon>
        <taxon>Araneomorphae</taxon>
        <taxon>Entelegynae</taxon>
        <taxon>Araneoidea</taxon>
        <taxon>Araneidae</taxon>
        <taxon>Araneus</taxon>
    </lineage>
</organism>
<dbReference type="Proteomes" id="UP000499080">
    <property type="component" value="Unassembled WGS sequence"/>
</dbReference>
<evidence type="ECO:0000313" key="2">
    <source>
        <dbReference type="Proteomes" id="UP000499080"/>
    </source>
</evidence>